<accession>A0A1F5N8N2</accession>
<dbReference type="InterPro" id="IPR036894">
    <property type="entry name" value="YbaB-like_sf"/>
</dbReference>
<evidence type="ECO:0008006" key="3">
    <source>
        <dbReference type="Google" id="ProtNLM"/>
    </source>
</evidence>
<dbReference type="EMBL" id="MFEH01000004">
    <property type="protein sequence ID" value="OGE73892.1"/>
    <property type="molecule type" value="Genomic_DNA"/>
</dbReference>
<dbReference type="STRING" id="1817821.A2717_04650"/>
<sequence length="87" mass="9716">MFGQLKDLYNLQKQAKELQKQLENEKVAVSSSDNSVTITINGNHELLDIQIHNTDSKEALARAIKEAYAVAEAQLKSILAEKFKGMI</sequence>
<evidence type="ECO:0000313" key="2">
    <source>
        <dbReference type="Proteomes" id="UP000177610"/>
    </source>
</evidence>
<reference evidence="1 2" key="1">
    <citation type="journal article" date="2016" name="Nat. Commun.">
        <title>Thousands of microbial genomes shed light on interconnected biogeochemical processes in an aquifer system.</title>
        <authorList>
            <person name="Anantharaman K."/>
            <person name="Brown C.T."/>
            <person name="Hug L.A."/>
            <person name="Sharon I."/>
            <person name="Castelle C.J."/>
            <person name="Probst A.J."/>
            <person name="Thomas B.C."/>
            <person name="Singh A."/>
            <person name="Wilkins M.J."/>
            <person name="Karaoz U."/>
            <person name="Brodie E.L."/>
            <person name="Williams K.H."/>
            <person name="Hubbard S.S."/>
            <person name="Banfield J.F."/>
        </authorList>
    </citation>
    <scope>NUCLEOTIDE SEQUENCE [LARGE SCALE GENOMIC DNA]</scope>
</reference>
<proteinExistence type="predicted"/>
<name>A0A1F5N8N2_9BACT</name>
<dbReference type="InterPro" id="IPR004401">
    <property type="entry name" value="YbaB/EbfC"/>
</dbReference>
<gene>
    <name evidence="1" type="ORF">A2717_04650</name>
</gene>
<comment type="caution">
    <text evidence="1">The sequence shown here is derived from an EMBL/GenBank/DDBJ whole genome shotgun (WGS) entry which is preliminary data.</text>
</comment>
<protein>
    <recommendedName>
        <fullName evidence="3">Nucleoid-associated protein, YbaB/EbfC family</fullName>
    </recommendedName>
</protein>
<dbReference type="GO" id="GO:0003677">
    <property type="term" value="F:DNA binding"/>
    <property type="evidence" value="ECO:0007669"/>
    <property type="project" value="InterPro"/>
</dbReference>
<dbReference type="Pfam" id="PF02575">
    <property type="entry name" value="YbaB_DNA_bd"/>
    <property type="match status" value="1"/>
</dbReference>
<dbReference type="Proteomes" id="UP000177610">
    <property type="component" value="Unassembled WGS sequence"/>
</dbReference>
<dbReference type="AlphaFoldDB" id="A0A1F5N8N2"/>
<dbReference type="SUPFAM" id="SSF82607">
    <property type="entry name" value="YbaB-like"/>
    <property type="match status" value="1"/>
</dbReference>
<organism evidence="1 2">
    <name type="scientific">Candidatus Doudnabacteria bacterium RIFCSPHIGHO2_01_FULL_41_86</name>
    <dbReference type="NCBI Taxonomy" id="1817821"/>
    <lineage>
        <taxon>Bacteria</taxon>
        <taxon>Candidatus Doudnaibacteriota</taxon>
    </lineage>
</organism>
<dbReference type="Gene3D" id="3.30.1310.10">
    <property type="entry name" value="Nucleoid-associated protein YbaB-like domain"/>
    <property type="match status" value="1"/>
</dbReference>
<evidence type="ECO:0000313" key="1">
    <source>
        <dbReference type="EMBL" id="OGE73892.1"/>
    </source>
</evidence>